<keyword evidence="1" id="KW-0472">Membrane</keyword>
<dbReference type="InterPro" id="IPR043765">
    <property type="entry name" value="DUF5711"/>
</dbReference>
<evidence type="ECO:0000313" key="2">
    <source>
        <dbReference type="EMBL" id="MCC2176232.1"/>
    </source>
</evidence>
<dbReference type="EMBL" id="JAJEPX010000006">
    <property type="protein sequence ID" value="MCC2176232.1"/>
    <property type="molecule type" value="Genomic_DNA"/>
</dbReference>
<dbReference type="SUPFAM" id="SSF69322">
    <property type="entry name" value="Tricorn protease domain 2"/>
    <property type="match status" value="1"/>
</dbReference>
<organism evidence="2 3">
    <name type="scientific">Agathobaculum butyriciproducens</name>
    <dbReference type="NCBI Taxonomy" id="1628085"/>
    <lineage>
        <taxon>Bacteria</taxon>
        <taxon>Bacillati</taxon>
        <taxon>Bacillota</taxon>
        <taxon>Clostridia</taxon>
        <taxon>Eubacteriales</taxon>
        <taxon>Butyricicoccaceae</taxon>
        <taxon>Agathobaculum</taxon>
    </lineage>
</organism>
<evidence type="ECO:0000256" key="1">
    <source>
        <dbReference type="SAM" id="Phobius"/>
    </source>
</evidence>
<reference evidence="2 3" key="1">
    <citation type="submission" date="2021-10" db="EMBL/GenBank/DDBJ databases">
        <title>Anaerobic single-cell dispensing facilitates the cultivation of human gut bacteria.</title>
        <authorList>
            <person name="Afrizal A."/>
        </authorList>
    </citation>
    <scope>NUCLEOTIDE SEQUENCE [LARGE SCALE GENOMIC DNA]</scope>
    <source>
        <strain evidence="2 3">CLA-AA-H270</strain>
    </source>
</reference>
<gene>
    <name evidence="2" type="ORF">LKD22_03685</name>
</gene>
<dbReference type="AlphaFoldDB" id="A0AAW4VTJ7"/>
<feature type="transmembrane region" description="Helical" evidence="1">
    <location>
        <begin position="36"/>
        <end position="58"/>
    </location>
</feature>
<keyword evidence="1" id="KW-0812">Transmembrane</keyword>
<evidence type="ECO:0000313" key="3">
    <source>
        <dbReference type="Proteomes" id="UP001298753"/>
    </source>
</evidence>
<protein>
    <submittedName>
        <fullName evidence="2">DUF5711 family protein</fullName>
    </submittedName>
</protein>
<dbReference type="GeneID" id="98659095"/>
<comment type="caution">
    <text evidence="2">The sequence shown here is derived from an EMBL/GenBank/DDBJ whole genome shotgun (WGS) entry which is preliminary data.</text>
</comment>
<proteinExistence type="predicted"/>
<accession>A0AAW4VTJ7</accession>
<keyword evidence="3" id="KW-1185">Reference proteome</keyword>
<sequence length="417" mass="45189">MSEQNPKQNIIRFPLSRRERRQRLLDSKDARIRTTALLRMLCGWALVLGTALFLIANYRIFTPTSLRTLGSYIAAGIRSHDGDITTINYENETFSDGALFESGLAYADSDALFLSRAGSMTTLRYSLGYSDPAVESSTNYVLVYDRGGVKAALVGSAGAVAELKLESTILNGSIGRSGRFVLTTNEHGYRTAAAVYDTAGKEVFKYRASEYYIVSAVLSPDCNTLGILAFRQNGVTLESHVLFFDVSSGKQISDTALTDALGVTLTYSENNAAIALCDTGLYHVTRRGTVDVLLELSSQDLIATASQGSTMAVAVRSYLNDARSDLYTVRNGSLHGPFALTEEPTALAVSNAGTAVLSASGVTVYNTSAEPQWHNDDAVGARRVLMTDDGTVFLLYNRNARIFTAHSERSEEIHADN</sequence>
<dbReference type="Proteomes" id="UP001298753">
    <property type="component" value="Unassembled WGS sequence"/>
</dbReference>
<dbReference type="RefSeq" id="WP_110435284.1">
    <property type="nucleotide sequence ID" value="NZ_DBEZDI010000065.1"/>
</dbReference>
<keyword evidence="1" id="KW-1133">Transmembrane helix</keyword>
<name>A0AAW4VTJ7_9FIRM</name>
<dbReference type="Pfam" id="PF18975">
    <property type="entry name" value="DUF5711"/>
    <property type="match status" value="1"/>
</dbReference>